<evidence type="ECO:0000313" key="7">
    <source>
        <dbReference type="Proteomes" id="UP000294547"/>
    </source>
</evidence>
<reference evidence="6 7" key="1">
    <citation type="submission" date="2019-03" db="EMBL/GenBank/DDBJ databases">
        <title>Genomic Encyclopedia of Type Strains, Phase IV (KMG-IV): sequencing the most valuable type-strain genomes for metagenomic binning, comparative biology and taxonomic classification.</title>
        <authorList>
            <person name="Goeker M."/>
        </authorList>
    </citation>
    <scope>NUCLEOTIDE SEQUENCE [LARGE SCALE GENOMIC DNA]</scope>
    <source>
        <strain evidence="6 7">DSM 102969</strain>
    </source>
</reference>
<evidence type="ECO:0000256" key="4">
    <source>
        <dbReference type="PROSITE-ProRule" id="PRU00335"/>
    </source>
</evidence>
<evidence type="ECO:0000259" key="5">
    <source>
        <dbReference type="PROSITE" id="PS50977"/>
    </source>
</evidence>
<dbReference type="InterPro" id="IPR009057">
    <property type="entry name" value="Homeodomain-like_sf"/>
</dbReference>
<keyword evidence="1" id="KW-0805">Transcription regulation</keyword>
<dbReference type="InterPro" id="IPR036271">
    <property type="entry name" value="Tet_transcr_reg_TetR-rel_C_sf"/>
</dbReference>
<organism evidence="6 7">
    <name type="scientific">Oharaeibacter diazotrophicus</name>
    <dbReference type="NCBI Taxonomy" id="1920512"/>
    <lineage>
        <taxon>Bacteria</taxon>
        <taxon>Pseudomonadati</taxon>
        <taxon>Pseudomonadota</taxon>
        <taxon>Alphaproteobacteria</taxon>
        <taxon>Hyphomicrobiales</taxon>
        <taxon>Pleomorphomonadaceae</taxon>
        <taxon>Oharaeibacter</taxon>
    </lineage>
</organism>
<dbReference type="GO" id="GO:0000976">
    <property type="term" value="F:transcription cis-regulatory region binding"/>
    <property type="evidence" value="ECO:0007669"/>
    <property type="project" value="TreeGrafter"/>
</dbReference>
<evidence type="ECO:0000313" key="6">
    <source>
        <dbReference type="EMBL" id="TDP80935.1"/>
    </source>
</evidence>
<feature type="DNA-binding region" description="H-T-H motif" evidence="4">
    <location>
        <begin position="48"/>
        <end position="67"/>
    </location>
</feature>
<dbReference type="AlphaFoldDB" id="A0A4R6R5Q3"/>
<keyword evidence="3" id="KW-0804">Transcription</keyword>
<accession>A0A4R6R5Q3</accession>
<feature type="domain" description="HTH tetR-type" evidence="5">
    <location>
        <begin position="25"/>
        <end position="85"/>
    </location>
</feature>
<dbReference type="PANTHER" id="PTHR30055">
    <property type="entry name" value="HTH-TYPE TRANSCRIPTIONAL REGULATOR RUTR"/>
    <property type="match status" value="1"/>
</dbReference>
<dbReference type="SUPFAM" id="SSF46689">
    <property type="entry name" value="Homeodomain-like"/>
    <property type="match status" value="1"/>
</dbReference>
<name>A0A4R6R5Q3_9HYPH</name>
<keyword evidence="2 4" id="KW-0238">DNA-binding</keyword>
<dbReference type="Pfam" id="PF16859">
    <property type="entry name" value="TetR_C_11"/>
    <property type="match status" value="1"/>
</dbReference>
<dbReference type="InterPro" id="IPR011075">
    <property type="entry name" value="TetR_C"/>
</dbReference>
<dbReference type="InterPro" id="IPR050109">
    <property type="entry name" value="HTH-type_TetR-like_transc_reg"/>
</dbReference>
<protein>
    <submittedName>
        <fullName evidence="6">TetR family transcriptional regulator</fullName>
    </submittedName>
</protein>
<dbReference type="RefSeq" id="WP_126540758.1">
    <property type="nucleotide sequence ID" value="NZ_BSPM01000001.1"/>
</dbReference>
<proteinExistence type="predicted"/>
<dbReference type="GO" id="GO:0003700">
    <property type="term" value="F:DNA-binding transcription factor activity"/>
    <property type="evidence" value="ECO:0007669"/>
    <property type="project" value="TreeGrafter"/>
</dbReference>
<evidence type="ECO:0000256" key="3">
    <source>
        <dbReference type="ARBA" id="ARBA00023163"/>
    </source>
</evidence>
<comment type="caution">
    <text evidence="6">The sequence shown here is derived from an EMBL/GenBank/DDBJ whole genome shotgun (WGS) entry which is preliminary data.</text>
</comment>
<dbReference type="OrthoDB" id="9796019at2"/>
<dbReference type="Proteomes" id="UP000294547">
    <property type="component" value="Unassembled WGS sequence"/>
</dbReference>
<evidence type="ECO:0000256" key="1">
    <source>
        <dbReference type="ARBA" id="ARBA00023015"/>
    </source>
</evidence>
<gene>
    <name evidence="6" type="ORF">EDD54_4568</name>
</gene>
<evidence type="ECO:0000256" key="2">
    <source>
        <dbReference type="ARBA" id="ARBA00023125"/>
    </source>
</evidence>
<dbReference type="Gene3D" id="1.10.357.10">
    <property type="entry name" value="Tetracycline Repressor, domain 2"/>
    <property type="match status" value="1"/>
</dbReference>
<dbReference type="Pfam" id="PF00440">
    <property type="entry name" value="TetR_N"/>
    <property type="match status" value="1"/>
</dbReference>
<dbReference type="InterPro" id="IPR001647">
    <property type="entry name" value="HTH_TetR"/>
</dbReference>
<sequence>MPADHPAVTPAPRGRRRSVGAVRSEASAAAILDAAEAILGEGGTAGFTIEAVARRARAGKQTIYRWWPNRAALLLDVYHRQKGADGVGYAGGSADDLARFVRDLWAFWRDTPAGRGFALVVAESQTDPAAAAALKDYFAQRRLDFAAAVAPPDADPEAVGVVHDLMTGFNLGRLLTGRIDDDPATIAAVARLLADALDRAGGVRPGSPSP</sequence>
<dbReference type="EMBL" id="SNXY01000014">
    <property type="protein sequence ID" value="TDP80935.1"/>
    <property type="molecule type" value="Genomic_DNA"/>
</dbReference>
<dbReference type="PANTHER" id="PTHR30055:SF148">
    <property type="entry name" value="TETR-FAMILY TRANSCRIPTIONAL REGULATOR"/>
    <property type="match status" value="1"/>
</dbReference>
<keyword evidence="7" id="KW-1185">Reference proteome</keyword>
<dbReference type="PROSITE" id="PS50977">
    <property type="entry name" value="HTH_TETR_2"/>
    <property type="match status" value="1"/>
</dbReference>
<dbReference type="SUPFAM" id="SSF48498">
    <property type="entry name" value="Tetracyclin repressor-like, C-terminal domain"/>
    <property type="match status" value="1"/>
</dbReference>